<dbReference type="GO" id="GO:0006364">
    <property type="term" value="P:rRNA processing"/>
    <property type="evidence" value="ECO:0007669"/>
    <property type="project" value="UniProtKB-UniRule"/>
</dbReference>
<comment type="subcellular location">
    <subcellularLocation>
        <location evidence="7">Cytoplasm</location>
    </subcellularLocation>
</comment>
<keyword evidence="2 7" id="KW-0540">Nuclease</keyword>
<dbReference type="Pfam" id="PF02130">
    <property type="entry name" value="YbeY"/>
    <property type="match status" value="1"/>
</dbReference>
<dbReference type="PROSITE" id="PS01306">
    <property type="entry name" value="UPF0054"/>
    <property type="match status" value="1"/>
</dbReference>
<feature type="region of interest" description="Disordered" evidence="8">
    <location>
        <begin position="66"/>
        <end position="95"/>
    </location>
</feature>
<dbReference type="HAMAP" id="MF_00009">
    <property type="entry name" value="Endoribonucl_YbeY"/>
    <property type="match status" value="1"/>
</dbReference>
<keyword evidence="7" id="KW-0698">rRNA processing</keyword>
<dbReference type="SUPFAM" id="SSF55486">
    <property type="entry name" value="Metalloproteases ('zincins'), catalytic domain"/>
    <property type="match status" value="1"/>
</dbReference>
<feature type="binding site" evidence="7">
    <location>
        <position position="130"/>
    </location>
    <ligand>
        <name>Zn(2+)</name>
        <dbReference type="ChEBI" id="CHEBI:29105"/>
        <note>catalytic</note>
    </ligand>
</feature>
<dbReference type="PANTHER" id="PTHR46986:SF1">
    <property type="entry name" value="ENDORIBONUCLEASE YBEY, CHLOROPLASTIC"/>
    <property type="match status" value="1"/>
</dbReference>
<dbReference type="GO" id="GO:0004222">
    <property type="term" value="F:metalloendopeptidase activity"/>
    <property type="evidence" value="ECO:0007669"/>
    <property type="project" value="InterPro"/>
</dbReference>
<evidence type="ECO:0000256" key="3">
    <source>
        <dbReference type="ARBA" id="ARBA00022723"/>
    </source>
</evidence>
<dbReference type="Gene3D" id="3.40.390.30">
    <property type="entry name" value="Metalloproteases ('zincins'), catalytic domain"/>
    <property type="match status" value="1"/>
</dbReference>
<evidence type="ECO:0000256" key="1">
    <source>
        <dbReference type="ARBA" id="ARBA00010875"/>
    </source>
</evidence>
<protein>
    <recommendedName>
        <fullName evidence="7">Endoribonuclease YbeY</fullName>
        <ecNumber evidence="7">3.1.-.-</ecNumber>
    </recommendedName>
</protein>
<evidence type="ECO:0000256" key="8">
    <source>
        <dbReference type="SAM" id="MobiDB-lite"/>
    </source>
</evidence>
<evidence type="ECO:0000313" key="9">
    <source>
        <dbReference type="EMBL" id="NVO25099.1"/>
    </source>
</evidence>
<dbReference type="AlphaFoldDB" id="A0A850QGA1"/>
<evidence type="ECO:0000256" key="7">
    <source>
        <dbReference type="HAMAP-Rule" id="MF_00009"/>
    </source>
</evidence>
<keyword evidence="4 7" id="KW-0255">Endonuclease</keyword>
<dbReference type="EMBL" id="JABCJE010000011">
    <property type="protein sequence ID" value="NVO25099.1"/>
    <property type="molecule type" value="Genomic_DNA"/>
</dbReference>
<sequence>MITDCVIEDERWDAVALDDLAERAAVAVLEHLDLGTEGYEIAVLACDDARIQELNADFRDKDKATNVLSWPSEERAPDEPGEEPYYPETPDPDGPPEELGDIAISYDTCLREANDAEIPFENHVTHLMIHAVLHLLGHDHIDDRDATLMEGIETEILGKMGIPDPYTI</sequence>
<keyword evidence="7" id="KW-0690">Ribosome biogenesis</keyword>
<evidence type="ECO:0000256" key="5">
    <source>
        <dbReference type="ARBA" id="ARBA00022801"/>
    </source>
</evidence>
<comment type="caution">
    <text evidence="9">The sequence shown here is derived from an EMBL/GenBank/DDBJ whole genome shotgun (WGS) entry which is preliminary data.</text>
</comment>
<keyword evidence="5 7" id="KW-0378">Hydrolase</keyword>
<name>A0A850QGA1_9RHOB</name>
<reference evidence="9 10" key="1">
    <citation type="submission" date="2020-04" db="EMBL/GenBank/DDBJ databases">
        <title>Donghicola sp., a member of the Rhodobacteraceae family isolated from mangrove forest in Thailand.</title>
        <authorList>
            <person name="Charoenyingcharoen P."/>
            <person name="Yukphan P."/>
        </authorList>
    </citation>
    <scope>NUCLEOTIDE SEQUENCE [LARGE SCALE GENOMIC DNA]</scope>
    <source>
        <strain evidence="9 10">B5-SW-15</strain>
    </source>
</reference>
<dbReference type="NCBIfam" id="TIGR00043">
    <property type="entry name" value="rRNA maturation RNase YbeY"/>
    <property type="match status" value="1"/>
</dbReference>
<feature type="binding site" evidence="7">
    <location>
        <position position="134"/>
    </location>
    <ligand>
        <name>Zn(2+)</name>
        <dbReference type="ChEBI" id="CHEBI:29105"/>
        <note>catalytic</note>
    </ligand>
</feature>
<evidence type="ECO:0000313" key="10">
    <source>
        <dbReference type="Proteomes" id="UP000592216"/>
    </source>
</evidence>
<dbReference type="GO" id="GO:0004521">
    <property type="term" value="F:RNA endonuclease activity"/>
    <property type="evidence" value="ECO:0007669"/>
    <property type="project" value="UniProtKB-UniRule"/>
</dbReference>
<dbReference type="Proteomes" id="UP000592216">
    <property type="component" value="Unassembled WGS sequence"/>
</dbReference>
<dbReference type="EC" id="3.1.-.-" evidence="7"/>
<dbReference type="InterPro" id="IPR002036">
    <property type="entry name" value="YbeY"/>
</dbReference>
<evidence type="ECO:0000256" key="4">
    <source>
        <dbReference type="ARBA" id="ARBA00022759"/>
    </source>
</evidence>
<keyword evidence="7" id="KW-0963">Cytoplasm</keyword>
<evidence type="ECO:0000256" key="6">
    <source>
        <dbReference type="ARBA" id="ARBA00022833"/>
    </source>
</evidence>
<gene>
    <name evidence="7 9" type="primary">ybeY</name>
    <name evidence="9" type="ORF">HJ536_17210</name>
</gene>
<organism evidence="9 10">
    <name type="scientific">Donghicola mangrovi</name>
    <dbReference type="NCBI Taxonomy" id="2729614"/>
    <lineage>
        <taxon>Bacteria</taxon>
        <taxon>Pseudomonadati</taxon>
        <taxon>Pseudomonadota</taxon>
        <taxon>Alphaproteobacteria</taxon>
        <taxon>Rhodobacterales</taxon>
        <taxon>Roseobacteraceae</taxon>
        <taxon>Donghicola</taxon>
    </lineage>
</organism>
<accession>A0A850QGA1</accession>
<keyword evidence="6 7" id="KW-0862">Zinc</keyword>
<comment type="cofactor">
    <cofactor evidence="7">
        <name>Zn(2+)</name>
        <dbReference type="ChEBI" id="CHEBI:29105"/>
    </cofactor>
    <text evidence="7">Binds 1 zinc ion.</text>
</comment>
<comment type="similarity">
    <text evidence="1 7">Belongs to the endoribonuclease YbeY family.</text>
</comment>
<dbReference type="GO" id="GO:0008270">
    <property type="term" value="F:zinc ion binding"/>
    <property type="evidence" value="ECO:0007669"/>
    <property type="project" value="UniProtKB-UniRule"/>
</dbReference>
<keyword evidence="3 7" id="KW-0479">Metal-binding</keyword>
<evidence type="ECO:0000256" key="2">
    <source>
        <dbReference type="ARBA" id="ARBA00022722"/>
    </source>
</evidence>
<comment type="function">
    <text evidence="7">Single strand-specific metallo-endoribonuclease involved in late-stage 70S ribosome quality control and in maturation of the 3' terminus of the 16S rRNA.</text>
</comment>
<dbReference type="InterPro" id="IPR023091">
    <property type="entry name" value="MetalPrtase_cat_dom_sf_prd"/>
</dbReference>
<dbReference type="GO" id="GO:0005737">
    <property type="term" value="C:cytoplasm"/>
    <property type="evidence" value="ECO:0007669"/>
    <property type="project" value="UniProtKB-SubCell"/>
</dbReference>
<dbReference type="PANTHER" id="PTHR46986">
    <property type="entry name" value="ENDORIBONUCLEASE YBEY, CHLOROPLASTIC"/>
    <property type="match status" value="1"/>
</dbReference>
<dbReference type="InterPro" id="IPR020549">
    <property type="entry name" value="YbeY_CS"/>
</dbReference>
<proteinExistence type="inferred from homology"/>
<dbReference type="RefSeq" id="WP_177158676.1">
    <property type="nucleotide sequence ID" value="NZ_JABCJE010000011.1"/>
</dbReference>
<feature type="binding site" evidence="7">
    <location>
        <position position="140"/>
    </location>
    <ligand>
        <name>Zn(2+)</name>
        <dbReference type="ChEBI" id="CHEBI:29105"/>
        <note>catalytic</note>
    </ligand>
</feature>